<feature type="domain" description="Methyl-accepting transducer" evidence="11">
    <location>
        <begin position="374"/>
        <end position="618"/>
    </location>
</feature>
<evidence type="ECO:0000259" key="11">
    <source>
        <dbReference type="PROSITE" id="PS50111"/>
    </source>
</evidence>
<comment type="subcellular location">
    <subcellularLocation>
        <location evidence="1">Cell membrane</location>
        <topology evidence="1">Multi-pass membrane protein</topology>
    </subcellularLocation>
</comment>
<dbReference type="SUPFAM" id="SSF103190">
    <property type="entry name" value="Sensory domain-like"/>
    <property type="match status" value="1"/>
</dbReference>
<feature type="transmembrane region" description="Helical" evidence="10">
    <location>
        <begin position="285"/>
        <end position="305"/>
    </location>
</feature>
<keyword evidence="4 10" id="KW-0812">Transmembrane</keyword>
<dbReference type="InterPro" id="IPR003660">
    <property type="entry name" value="HAMP_dom"/>
</dbReference>
<evidence type="ECO:0000256" key="1">
    <source>
        <dbReference type="ARBA" id="ARBA00004651"/>
    </source>
</evidence>
<evidence type="ECO:0000256" key="6">
    <source>
        <dbReference type="ARBA" id="ARBA00023136"/>
    </source>
</evidence>
<evidence type="ECO:0000313" key="13">
    <source>
        <dbReference type="EMBL" id="SHL71902.1"/>
    </source>
</evidence>
<proteinExistence type="inferred from homology"/>
<dbReference type="CDD" id="cd12914">
    <property type="entry name" value="PDC1_DGC_like"/>
    <property type="match status" value="1"/>
</dbReference>
<dbReference type="STRING" id="1121322.SAMN02745136_05546"/>
<evidence type="ECO:0000256" key="5">
    <source>
        <dbReference type="ARBA" id="ARBA00022989"/>
    </source>
</evidence>
<protein>
    <submittedName>
        <fullName evidence="13">Methyl-accepting chemotaxis sensory transducer with TarH sensor</fullName>
    </submittedName>
</protein>
<dbReference type="PANTHER" id="PTHR32089">
    <property type="entry name" value="METHYL-ACCEPTING CHEMOTAXIS PROTEIN MCPB"/>
    <property type="match status" value="1"/>
</dbReference>
<dbReference type="InterPro" id="IPR004089">
    <property type="entry name" value="MCPsignal_dom"/>
</dbReference>
<evidence type="ECO:0000256" key="3">
    <source>
        <dbReference type="ARBA" id="ARBA00022500"/>
    </source>
</evidence>
<dbReference type="AlphaFoldDB" id="A0A1M7CXD2"/>
<accession>A0A1M7CXD2</accession>
<evidence type="ECO:0000256" key="10">
    <source>
        <dbReference type="SAM" id="Phobius"/>
    </source>
</evidence>
<dbReference type="PANTHER" id="PTHR32089:SF112">
    <property type="entry name" value="LYSOZYME-LIKE PROTEIN-RELATED"/>
    <property type="match status" value="1"/>
</dbReference>
<keyword evidence="2" id="KW-1003">Cell membrane</keyword>
<keyword evidence="3" id="KW-0145">Chemotaxis</keyword>
<dbReference type="SMART" id="SM00304">
    <property type="entry name" value="HAMP"/>
    <property type="match status" value="1"/>
</dbReference>
<dbReference type="SMART" id="SM00283">
    <property type="entry name" value="MA"/>
    <property type="match status" value="1"/>
</dbReference>
<dbReference type="InterPro" id="IPR033479">
    <property type="entry name" value="dCache_1"/>
</dbReference>
<feature type="transmembrane region" description="Helical" evidence="10">
    <location>
        <begin position="12"/>
        <end position="32"/>
    </location>
</feature>
<evidence type="ECO:0000256" key="8">
    <source>
        <dbReference type="ARBA" id="ARBA00029447"/>
    </source>
</evidence>
<dbReference type="EMBL" id="FRAC01000047">
    <property type="protein sequence ID" value="SHL71902.1"/>
    <property type="molecule type" value="Genomic_DNA"/>
</dbReference>
<evidence type="ECO:0000259" key="12">
    <source>
        <dbReference type="PROSITE" id="PS50885"/>
    </source>
</evidence>
<keyword evidence="7 9" id="KW-0807">Transducer</keyword>
<dbReference type="PROSITE" id="PS50885">
    <property type="entry name" value="HAMP"/>
    <property type="match status" value="1"/>
</dbReference>
<dbReference type="Pfam" id="PF02743">
    <property type="entry name" value="dCache_1"/>
    <property type="match status" value="1"/>
</dbReference>
<dbReference type="PROSITE" id="PS50111">
    <property type="entry name" value="CHEMOTAXIS_TRANSDUC_2"/>
    <property type="match status" value="1"/>
</dbReference>
<dbReference type="SUPFAM" id="SSF58104">
    <property type="entry name" value="Methyl-accepting chemotaxis protein (MCP) signaling domain"/>
    <property type="match status" value="1"/>
</dbReference>
<dbReference type="Proteomes" id="UP000184386">
    <property type="component" value="Unassembled WGS sequence"/>
</dbReference>
<reference evidence="13 14" key="1">
    <citation type="submission" date="2016-11" db="EMBL/GenBank/DDBJ databases">
        <authorList>
            <person name="Jaros S."/>
            <person name="Januszkiewicz K."/>
            <person name="Wedrychowicz H."/>
        </authorList>
    </citation>
    <scope>NUCLEOTIDE SEQUENCE [LARGE SCALE GENOMIC DNA]</scope>
    <source>
        <strain evidence="13 14">DSM 15929</strain>
    </source>
</reference>
<dbReference type="RefSeq" id="WP_073280433.1">
    <property type="nucleotide sequence ID" value="NZ_FRAC01000047.1"/>
</dbReference>
<evidence type="ECO:0000256" key="9">
    <source>
        <dbReference type="PROSITE-ProRule" id="PRU00284"/>
    </source>
</evidence>
<keyword evidence="14" id="KW-1185">Reference proteome</keyword>
<keyword evidence="6 10" id="KW-0472">Membrane</keyword>
<dbReference type="OrthoDB" id="9814363at2"/>
<organism evidence="13 14">
    <name type="scientific">Anaerocolumna jejuensis DSM 15929</name>
    <dbReference type="NCBI Taxonomy" id="1121322"/>
    <lineage>
        <taxon>Bacteria</taxon>
        <taxon>Bacillati</taxon>
        <taxon>Bacillota</taxon>
        <taxon>Clostridia</taxon>
        <taxon>Lachnospirales</taxon>
        <taxon>Lachnospiraceae</taxon>
        <taxon>Anaerocolumna</taxon>
    </lineage>
</organism>
<feature type="domain" description="HAMP" evidence="12">
    <location>
        <begin position="307"/>
        <end position="362"/>
    </location>
</feature>
<comment type="similarity">
    <text evidence="8">Belongs to the methyl-accepting chemotaxis (MCP) protein family.</text>
</comment>
<dbReference type="Gene3D" id="1.10.287.950">
    <property type="entry name" value="Methyl-accepting chemotaxis protein"/>
    <property type="match status" value="1"/>
</dbReference>
<evidence type="ECO:0000313" key="14">
    <source>
        <dbReference type="Proteomes" id="UP000184386"/>
    </source>
</evidence>
<keyword evidence="5 10" id="KW-1133">Transmembrane helix</keyword>
<evidence type="ECO:0000256" key="2">
    <source>
        <dbReference type="ARBA" id="ARBA00022475"/>
    </source>
</evidence>
<dbReference type="GO" id="GO:0006935">
    <property type="term" value="P:chemotaxis"/>
    <property type="evidence" value="ECO:0007669"/>
    <property type="project" value="UniProtKB-KW"/>
</dbReference>
<dbReference type="GO" id="GO:0005886">
    <property type="term" value="C:plasma membrane"/>
    <property type="evidence" value="ECO:0007669"/>
    <property type="project" value="UniProtKB-SubCell"/>
</dbReference>
<evidence type="ECO:0000256" key="7">
    <source>
        <dbReference type="ARBA" id="ARBA00023224"/>
    </source>
</evidence>
<dbReference type="GO" id="GO:0007165">
    <property type="term" value="P:signal transduction"/>
    <property type="evidence" value="ECO:0007669"/>
    <property type="project" value="UniProtKB-KW"/>
</dbReference>
<sequence>MKKTRSIKTKLAISFGLLVIIICGGLGILTYYSASSAMSNSISESLTQLASKSADLIQERVNAQLNALEVMAETDTIQSATLSMDEKLSLLKKEVDRAGHLRMSIVGLDGNLYTTAGTTANVSDREYFKAAVKGEPYVSNPMISKTDNLLIVTYAVPIKSGDKVIGVLTATRNGNELTSLTNDIHYGTSGSAFMIDNKGISIANSNEDLVKNMYNAIEESKKDPELKELANLEKKMMNGQSGVGEYTYDGIRKFMAYTSVTGTQWSLGITAPRNEVMKSIADLKVIVIIISIVFVGISAIITYLISNNIAKPVKAASNYLQIVSTGDFTGKIPDKLLKMKDETGLLASSIDVMQTSIKGIVKEVSEKSQTVAEILNNINSNMEDLNGNIEGISSTTEELSASIEETAASSEEMSSSVGEIEKASESIAQKAQESTSTLSNMLDTAQDMQKNSKTSRNNAIDIYDRTKVNLRAAIDKSKAVEQINILSGAILEITSQTNLLALNAAIEAARAGEAGKGFAVVAEEIRKLAEDSKNTVTQIQEVTLTILEAVSNLTSSSNEILSFIDSQVMVDYENLEGIGDQYSSHSLEMNDMVTEFSATSEELLASLQDMTKAINEVASASGEEALGASTIAEEASSVVQKSNEVIKLTEDAKEKAHLLLDAVAIFKI</sequence>
<evidence type="ECO:0000256" key="4">
    <source>
        <dbReference type="ARBA" id="ARBA00022692"/>
    </source>
</evidence>
<dbReference type="CDD" id="cd12912">
    <property type="entry name" value="PDC2_MCP_like"/>
    <property type="match status" value="1"/>
</dbReference>
<name>A0A1M7CXD2_9FIRM</name>
<dbReference type="Gene3D" id="3.30.450.20">
    <property type="entry name" value="PAS domain"/>
    <property type="match status" value="1"/>
</dbReference>
<dbReference type="Pfam" id="PF00015">
    <property type="entry name" value="MCPsignal"/>
    <property type="match status" value="1"/>
</dbReference>
<dbReference type="InterPro" id="IPR029151">
    <property type="entry name" value="Sensor-like_sf"/>
</dbReference>
<gene>
    <name evidence="13" type="ORF">SAMN02745136_05546</name>
</gene>